<evidence type="ECO:0000313" key="10">
    <source>
        <dbReference type="Proteomes" id="UP001218188"/>
    </source>
</evidence>
<keyword evidence="10" id="KW-1185">Reference proteome</keyword>
<evidence type="ECO:0000256" key="7">
    <source>
        <dbReference type="ARBA" id="ARBA00023242"/>
    </source>
</evidence>
<keyword evidence="7" id="KW-0539">Nucleus</keyword>
<name>A0AAD6X7N6_9AGAR</name>
<dbReference type="GO" id="GO:0005737">
    <property type="term" value="C:cytoplasm"/>
    <property type="evidence" value="ECO:0007669"/>
    <property type="project" value="UniProtKB-SubCell"/>
</dbReference>
<dbReference type="SMART" id="SM01312">
    <property type="entry name" value="RTC4"/>
    <property type="match status" value="1"/>
</dbReference>
<comment type="subcellular location">
    <subcellularLocation>
        <location evidence="3">Cytoplasm</location>
    </subcellularLocation>
    <subcellularLocation>
        <location evidence="2">Nucleus</location>
    </subcellularLocation>
</comment>
<feature type="non-terminal residue" evidence="9">
    <location>
        <position position="231"/>
    </location>
</feature>
<organism evidence="9 10">
    <name type="scientific">Mycena alexandri</name>
    <dbReference type="NCBI Taxonomy" id="1745969"/>
    <lineage>
        <taxon>Eukaryota</taxon>
        <taxon>Fungi</taxon>
        <taxon>Dikarya</taxon>
        <taxon>Basidiomycota</taxon>
        <taxon>Agaricomycotina</taxon>
        <taxon>Agaricomycetes</taxon>
        <taxon>Agaricomycetidae</taxon>
        <taxon>Agaricales</taxon>
        <taxon>Marasmiineae</taxon>
        <taxon>Mycenaceae</taxon>
        <taxon>Mycena</taxon>
    </lineage>
</organism>
<evidence type="ECO:0000256" key="6">
    <source>
        <dbReference type="ARBA" id="ARBA00022490"/>
    </source>
</evidence>
<dbReference type="InterPro" id="IPR039024">
    <property type="entry name" value="RTC4"/>
</dbReference>
<dbReference type="Pfam" id="PF14474">
    <property type="entry name" value="RTC4"/>
    <property type="match status" value="1"/>
</dbReference>
<sequence>FVIVDVDESTLCPFCDQSMPTQPTQILVGMLEAARLKSVPECRPGNRFGLRLIVPVAAPVCVRHEFEKNLLPMAIAQGWPTELDLVDLEQRIKQKKPIFDALVNNRDWEAGKGPRYDNILWLDAVLATQSGRGGLAGNILTFNKVQPGYYGELGTRRIDQTFHRMLEFSEDCTLPLTVLQFVQLVLIPEAGVQLIMDDLGAAASRDDAMQVMWASGSYGASMFPDDEYSDD</sequence>
<dbReference type="InterPro" id="IPR028094">
    <property type="entry name" value="RTC4_C"/>
</dbReference>
<comment type="caution">
    <text evidence="9">The sequence shown here is derived from an EMBL/GenBank/DDBJ whole genome shotgun (WGS) entry which is preliminary data.</text>
</comment>
<evidence type="ECO:0000256" key="2">
    <source>
        <dbReference type="ARBA" id="ARBA00004123"/>
    </source>
</evidence>
<keyword evidence="6" id="KW-0963">Cytoplasm</keyword>
<evidence type="ECO:0000313" key="9">
    <source>
        <dbReference type="EMBL" id="KAJ7042083.1"/>
    </source>
</evidence>
<protein>
    <recommendedName>
        <fullName evidence="5">Restriction of telomere capping protein 4</fullName>
    </recommendedName>
</protein>
<dbReference type="EMBL" id="JARJCM010000014">
    <property type="protein sequence ID" value="KAJ7042083.1"/>
    <property type="molecule type" value="Genomic_DNA"/>
</dbReference>
<evidence type="ECO:0000256" key="4">
    <source>
        <dbReference type="ARBA" id="ARBA00009461"/>
    </source>
</evidence>
<comment type="function">
    <text evidence="1">May be involved in a process influencing telomere capping.</text>
</comment>
<gene>
    <name evidence="9" type="ORF">C8F04DRAFT_946486</name>
</gene>
<dbReference type="AlphaFoldDB" id="A0AAD6X7N6"/>
<feature type="domain" description="Restriction of telomere capping protein 4 C-terminal" evidence="8">
    <location>
        <begin position="119"/>
        <end position="225"/>
    </location>
</feature>
<proteinExistence type="inferred from homology"/>
<reference evidence="9" key="1">
    <citation type="submission" date="2023-03" db="EMBL/GenBank/DDBJ databases">
        <title>Massive genome expansion in bonnet fungi (Mycena s.s.) driven by repeated elements and novel gene families across ecological guilds.</title>
        <authorList>
            <consortium name="Lawrence Berkeley National Laboratory"/>
            <person name="Harder C.B."/>
            <person name="Miyauchi S."/>
            <person name="Viragh M."/>
            <person name="Kuo A."/>
            <person name="Thoen E."/>
            <person name="Andreopoulos B."/>
            <person name="Lu D."/>
            <person name="Skrede I."/>
            <person name="Drula E."/>
            <person name="Henrissat B."/>
            <person name="Morin E."/>
            <person name="Kohler A."/>
            <person name="Barry K."/>
            <person name="LaButti K."/>
            <person name="Morin E."/>
            <person name="Salamov A."/>
            <person name="Lipzen A."/>
            <person name="Mereny Z."/>
            <person name="Hegedus B."/>
            <person name="Baldrian P."/>
            <person name="Stursova M."/>
            <person name="Weitz H."/>
            <person name="Taylor A."/>
            <person name="Grigoriev I.V."/>
            <person name="Nagy L.G."/>
            <person name="Martin F."/>
            <person name="Kauserud H."/>
        </authorList>
    </citation>
    <scope>NUCLEOTIDE SEQUENCE</scope>
    <source>
        <strain evidence="9">CBHHK200</strain>
    </source>
</reference>
<dbReference type="PANTHER" id="PTHR41391">
    <property type="entry name" value="RESTRICTION OF TELOMERE CAPPING PROTEIN 4"/>
    <property type="match status" value="1"/>
</dbReference>
<dbReference type="Proteomes" id="UP001218188">
    <property type="component" value="Unassembled WGS sequence"/>
</dbReference>
<accession>A0AAD6X7N6</accession>
<dbReference type="GO" id="GO:0005634">
    <property type="term" value="C:nucleus"/>
    <property type="evidence" value="ECO:0007669"/>
    <property type="project" value="UniProtKB-SubCell"/>
</dbReference>
<evidence type="ECO:0000256" key="5">
    <source>
        <dbReference type="ARBA" id="ARBA00015162"/>
    </source>
</evidence>
<evidence type="ECO:0000259" key="8">
    <source>
        <dbReference type="SMART" id="SM01312"/>
    </source>
</evidence>
<dbReference type="PANTHER" id="PTHR41391:SF1">
    <property type="entry name" value="RESTRICTION OF TELOMERE CAPPING PROTEIN 4"/>
    <property type="match status" value="1"/>
</dbReference>
<evidence type="ECO:0000256" key="3">
    <source>
        <dbReference type="ARBA" id="ARBA00004496"/>
    </source>
</evidence>
<comment type="similarity">
    <text evidence="4">Belongs to the RTC4 family.</text>
</comment>
<evidence type="ECO:0000256" key="1">
    <source>
        <dbReference type="ARBA" id="ARBA00002738"/>
    </source>
</evidence>